<protein>
    <submittedName>
        <fullName evidence="2">Uncharacterized protein</fullName>
    </submittedName>
</protein>
<dbReference type="EMBL" id="LBSV01000002">
    <property type="protein sequence ID" value="KKQ26596.1"/>
    <property type="molecule type" value="Genomic_DNA"/>
</dbReference>
<accession>A0A0G0JEL4</accession>
<reference evidence="2 3" key="1">
    <citation type="journal article" date="2015" name="Nature">
        <title>rRNA introns, odd ribosomes, and small enigmatic genomes across a large radiation of phyla.</title>
        <authorList>
            <person name="Brown C.T."/>
            <person name="Hug L.A."/>
            <person name="Thomas B.C."/>
            <person name="Sharon I."/>
            <person name="Castelle C.J."/>
            <person name="Singh A."/>
            <person name="Wilkins M.J."/>
            <person name="Williams K.H."/>
            <person name="Banfield J.F."/>
        </authorList>
    </citation>
    <scope>NUCLEOTIDE SEQUENCE [LARGE SCALE GENOMIC DNA]</scope>
</reference>
<gene>
    <name evidence="2" type="ORF">US40_C0002G0130</name>
</gene>
<dbReference type="AlphaFoldDB" id="A0A0G0JEL4"/>
<comment type="caution">
    <text evidence="2">The sequence shown here is derived from an EMBL/GenBank/DDBJ whole genome shotgun (WGS) entry which is preliminary data.</text>
</comment>
<feature type="transmembrane region" description="Helical" evidence="1">
    <location>
        <begin position="6"/>
        <end position="26"/>
    </location>
</feature>
<sequence length="61" mass="7096">MNKKEILFLSVGIFLTVVAWLVADIYHATTEEKFKSKVNIPTLNNYKISKELLETLKNRNQ</sequence>
<evidence type="ECO:0000313" key="3">
    <source>
        <dbReference type="Proteomes" id="UP000034917"/>
    </source>
</evidence>
<evidence type="ECO:0000313" key="2">
    <source>
        <dbReference type="EMBL" id="KKQ26596.1"/>
    </source>
</evidence>
<keyword evidence="1" id="KW-0812">Transmembrane</keyword>
<keyword evidence="1" id="KW-1133">Transmembrane helix</keyword>
<keyword evidence="1" id="KW-0472">Membrane</keyword>
<name>A0A0G0JEL4_9BACT</name>
<dbReference type="Proteomes" id="UP000034917">
    <property type="component" value="Unassembled WGS sequence"/>
</dbReference>
<proteinExistence type="predicted"/>
<organism evidence="2 3">
    <name type="scientific">Candidatus Roizmanbacteria bacterium GW2011_GWC2_37_13</name>
    <dbReference type="NCBI Taxonomy" id="1618486"/>
    <lineage>
        <taxon>Bacteria</taxon>
        <taxon>Candidatus Roizmaniibacteriota</taxon>
    </lineage>
</organism>
<evidence type="ECO:0000256" key="1">
    <source>
        <dbReference type="SAM" id="Phobius"/>
    </source>
</evidence>